<dbReference type="HOGENOM" id="CLU_941916_0_0_1"/>
<proteinExistence type="predicted"/>
<dbReference type="SUPFAM" id="SSF55073">
    <property type="entry name" value="Nucleotide cyclase"/>
    <property type="match status" value="1"/>
</dbReference>
<dbReference type="PROSITE" id="PS50011">
    <property type="entry name" value="PROTEIN_KINASE_DOM"/>
    <property type="match status" value="1"/>
</dbReference>
<reference evidence="15" key="1">
    <citation type="submission" date="2011-05" db="EMBL/GenBank/DDBJ databases">
        <authorList>
            <person name="Richards S.R."/>
            <person name="Qu J."/>
            <person name="Jiang H."/>
            <person name="Jhangiani S.N."/>
            <person name="Agravi P."/>
            <person name="Goodspeed R."/>
            <person name="Gross S."/>
            <person name="Mandapat C."/>
            <person name="Jackson L."/>
            <person name="Mathew T."/>
            <person name="Pu L."/>
            <person name="Thornton R."/>
            <person name="Saada N."/>
            <person name="Wilczek-Boney K.B."/>
            <person name="Lee S."/>
            <person name="Kovar C."/>
            <person name="Wu Y."/>
            <person name="Scherer S.E."/>
            <person name="Worley K.C."/>
            <person name="Muzny D.M."/>
            <person name="Gibbs R."/>
        </authorList>
    </citation>
    <scope>NUCLEOTIDE SEQUENCE</scope>
    <source>
        <strain evidence="15">Brora</strain>
    </source>
</reference>
<evidence type="ECO:0000256" key="2">
    <source>
        <dbReference type="ARBA" id="ARBA00004167"/>
    </source>
</evidence>
<dbReference type="Gene3D" id="3.30.70.1230">
    <property type="entry name" value="Nucleotide cyclase"/>
    <property type="match status" value="1"/>
</dbReference>
<dbReference type="Gene3D" id="1.10.510.10">
    <property type="entry name" value="Transferase(Phosphotransferase) domain 1"/>
    <property type="match status" value="1"/>
</dbReference>
<dbReference type="GO" id="GO:0005886">
    <property type="term" value="C:plasma membrane"/>
    <property type="evidence" value="ECO:0007669"/>
    <property type="project" value="TreeGrafter"/>
</dbReference>
<keyword evidence="9" id="KW-0456">Lyase</keyword>
<evidence type="ECO:0000256" key="4">
    <source>
        <dbReference type="ARBA" id="ARBA00022692"/>
    </source>
</evidence>
<evidence type="ECO:0000256" key="10">
    <source>
        <dbReference type="ARBA" id="ARBA00023293"/>
    </source>
</evidence>
<evidence type="ECO:0000256" key="5">
    <source>
        <dbReference type="ARBA" id="ARBA00022741"/>
    </source>
</evidence>
<dbReference type="InterPro" id="IPR000719">
    <property type="entry name" value="Prot_kinase_dom"/>
</dbReference>
<evidence type="ECO:0000256" key="6">
    <source>
        <dbReference type="ARBA" id="ARBA00022989"/>
    </source>
</evidence>
<dbReference type="InterPro" id="IPR011009">
    <property type="entry name" value="Kinase-like_dom_sf"/>
</dbReference>
<keyword evidence="5" id="KW-0547">Nucleotide-binding</keyword>
<dbReference type="EnsemblMetazoa" id="SMAR014022-RA">
    <property type="protein sequence ID" value="SMAR014022-PA"/>
    <property type="gene ID" value="SMAR014022"/>
</dbReference>
<accession>T1JJJ2</accession>
<reference evidence="14" key="2">
    <citation type="submission" date="2015-02" db="UniProtKB">
        <authorList>
            <consortium name="EnsemblMetazoa"/>
        </authorList>
    </citation>
    <scope>IDENTIFICATION</scope>
</reference>
<evidence type="ECO:0000256" key="3">
    <source>
        <dbReference type="ARBA" id="ARBA00012202"/>
    </source>
</evidence>
<dbReference type="InterPro" id="IPR001054">
    <property type="entry name" value="A/G_cyclase"/>
</dbReference>
<dbReference type="AlphaFoldDB" id="T1JJJ2"/>
<feature type="domain" description="Guanylate cyclase" evidence="13">
    <location>
        <begin position="190"/>
        <end position="238"/>
    </location>
</feature>
<dbReference type="PANTHER" id="PTHR11920:SF335">
    <property type="entry name" value="GUANYLATE CYCLASE"/>
    <property type="match status" value="1"/>
</dbReference>
<organism evidence="14 15">
    <name type="scientific">Strigamia maritima</name>
    <name type="common">European centipede</name>
    <name type="synonym">Geophilus maritimus</name>
    <dbReference type="NCBI Taxonomy" id="126957"/>
    <lineage>
        <taxon>Eukaryota</taxon>
        <taxon>Metazoa</taxon>
        <taxon>Ecdysozoa</taxon>
        <taxon>Arthropoda</taxon>
        <taxon>Myriapoda</taxon>
        <taxon>Chilopoda</taxon>
        <taxon>Pleurostigmophora</taxon>
        <taxon>Geophilomorpha</taxon>
        <taxon>Linotaeniidae</taxon>
        <taxon>Strigamia</taxon>
    </lineage>
</organism>
<protein>
    <recommendedName>
        <fullName evidence="3">guanylate cyclase</fullName>
        <ecNumber evidence="3">4.6.1.2</ecNumber>
    </recommendedName>
</protein>
<evidence type="ECO:0000256" key="1">
    <source>
        <dbReference type="ARBA" id="ARBA00001436"/>
    </source>
</evidence>
<dbReference type="Gene3D" id="6.10.250.780">
    <property type="match status" value="1"/>
</dbReference>
<keyword evidence="6" id="KW-1133">Transmembrane helix</keyword>
<dbReference type="GO" id="GO:0004383">
    <property type="term" value="F:guanylate cyclase activity"/>
    <property type="evidence" value="ECO:0007669"/>
    <property type="project" value="UniProtKB-EC"/>
</dbReference>
<evidence type="ECO:0000313" key="14">
    <source>
        <dbReference type="EnsemblMetazoa" id="SMAR014022-PA"/>
    </source>
</evidence>
<dbReference type="eggNOG" id="KOG1023">
    <property type="taxonomic scope" value="Eukaryota"/>
</dbReference>
<comment type="subcellular location">
    <subcellularLocation>
        <location evidence="2">Membrane</location>
        <topology evidence="2">Single-pass membrane protein</topology>
    </subcellularLocation>
</comment>
<evidence type="ECO:0000313" key="15">
    <source>
        <dbReference type="Proteomes" id="UP000014500"/>
    </source>
</evidence>
<dbReference type="Proteomes" id="UP000014500">
    <property type="component" value="Unassembled WGS sequence"/>
</dbReference>
<sequence>MLWTAPELLRVCSNPNEVGSGTKLGDVYSYGIIITEMCTHDFPFYFELQILSVDELLRLLKNLHDPANRGIKKLLETHNYNTSYPIRPSVVISDLPRMYSERKGIQHLVTVTCSEESEDRPTFKGILLKLKEFIDIKFGLVHNLIYMLENYTNHLEEILSRKLKQVETEKNKTAELISRLLPQEIVEHCVVSGLPEANLDHYEQIAVLALHILSIVCSYTIPHMPHNKLQIRIGIHTGKEGFGQVLPSATPYGSPKSWLSDGSVFSDNPERPDSQGIVWPSQLAGLTKHQAKSRKN</sequence>
<evidence type="ECO:0000259" key="13">
    <source>
        <dbReference type="PROSITE" id="PS50125"/>
    </source>
</evidence>
<feature type="region of interest" description="Disordered" evidence="11">
    <location>
        <begin position="260"/>
        <end position="279"/>
    </location>
</feature>
<dbReference type="EC" id="4.6.1.2" evidence="3"/>
<evidence type="ECO:0000256" key="11">
    <source>
        <dbReference type="SAM" id="MobiDB-lite"/>
    </source>
</evidence>
<dbReference type="PhylomeDB" id="T1JJJ2"/>
<keyword evidence="7" id="KW-0472">Membrane</keyword>
<dbReference type="GO" id="GO:0035556">
    <property type="term" value="P:intracellular signal transduction"/>
    <property type="evidence" value="ECO:0007669"/>
    <property type="project" value="InterPro"/>
</dbReference>
<evidence type="ECO:0000256" key="9">
    <source>
        <dbReference type="ARBA" id="ARBA00023239"/>
    </source>
</evidence>
<dbReference type="OMA" id="ITEMCTH"/>
<dbReference type="GO" id="GO:0007168">
    <property type="term" value="P:receptor guanylyl cyclase signaling pathway"/>
    <property type="evidence" value="ECO:0007669"/>
    <property type="project" value="TreeGrafter"/>
</dbReference>
<keyword evidence="4" id="KW-0812">Transmembrane</keyword>
<keyword evidence="15" id="KW-1185">Reference proteome</keyword>
<evidence type="ECO:0000256" key="8">
    <source>
        <dbReference type="ARBA" id="ARBA00023180"/>
    </source>
</evidence>
<dbReference type="GO" id="GO:0004672">
    <property type="term" value="F:protein kinase activity"/>
    <property type="evidence" value="ECO:0007669"/>
    <property type="project" value="InterPro"/>
</dbReference>
<comment type="catalytic activity">
    <reaction evidence="1">
        <text>GTP = 3',5'-cyclic GMP + diphosphate</text>
        <dbReference type="Rhea" id="RHEA:13665"/>
        <dbReference type="ChEBI" id="CHEBI:33019"/>
        <dbReference type="ChEBI" id="CHEBI:37565"/>
        <dbReference type="ChEBI" id="CHEBI:57746"/>
        <dbReference type="EC" id="4.6.1.2"/>
    </reaction>
</comment>
<dbReference type="GO" id="GO:0004016">
    <property type="term" value="F:adenylate cyclase activity"/>
    <property type="evidence" value="ECO:0007669"/>
    <property type="project" value="TreeGrafter"/>
</dbReference>
<dbReference type="InterPro" id="IPR029787">
    <property type="entry name" value="Nucleotide_cyclase"/>
</dbReference>
<feature type="domain" description="Protein kinase" evidence="12">
    <location>
        <begin position="1"/>
        <end position="134"/>
    </location>
</feature>
<dbReference type="STRING" id="126957.T1JJJ2"/>
<dbReference type="Pfam" id="PF00211">
    <property type="entry name" value="Guanylate_cyc"/>
    <property type="match status" value="1"/>
</dbReference>
<dbReference type="GO" id="GO:0005524">
    <property type="term" value="F:ATP binding"/>
    <property type="evidence" value="ECO:0007669"/>
    <property type="project" value="InterPro"/>
</dbReference>
<dbReference type="EMBL" id="JH430253">
    <property type="status" value="NOT_ANNOTATED_CDS"/>
    <property type="molecule type" value="Genomic_DNA"/>
</dbReference>
<dbReference type="SUPFAM" id="SSF56112">
    <property type="entry name" value="Protein kinase-like (PK-like)"/>
    <property type="match status" value="1"/>
</dbReference>
<keyword evidence="8" id="KW-0325">Glycoprotein</keyword>
<evidence type="ECO:0000256" key="7">
    <source>
        <dbReference type="ARBA" id="ARBA00023136"/>
    </source>
</evidence>
<dbReference type="GO" id="GO:0001653">
    <property type="term" value="F:peptide receptor activity"/>
    <property type="evidence" value="ECO:0007669"/>
    <property type="project" value="TreeGrafter"/>
</dbReference>
<keyword evidence="10" id="KW-0141">cGMP biosynthesis</keyword>
<evidence type="ECO:0000259" key="12">
    <source>
        <dbReference type="PROSITE" id="PS50011"/>
    </source>
</evidence>
<name>T1JJJ2_STRMM</name>
<dbReference type="InterPro" id="IPR050401">
    <property type="entry name" value="Cyclic_nucleotide_synthase"/>
</dbReference>
<dbReference type="PROSITE" id="PS50125">
    <property type="entry name" value="GUANYLATE_CYCLASE_2"/>
    <property type="match status" value="1"/>
</dbReference>
<dbReference type="PANTHER" id="PTHR11920">
    <property type="entry name" value="GUANYLYL CYCLASE"/>
    <property type="match status" value="1"/>
</dbReference>